<dbReference type="AlphaFoldDB" id="A0AAP3BF00"/>
<name>A0AAP3BF00_9BACT</name>
<evidence type="ECO:0000256" key="1">
    <source>
        <dbReference type="SAM" id="Phobius"/>
    </source>
</evidence>
<accession>A0AAP3BF00</accession>
<feature type="transmembrane region" description="Helical" evidence="1">
    <location>
        <begin position="33"/>
        <end position="53"/>
    </location>
</feature>
<feature type="transmembrane region" description="Helical" evidence="1">
    <location>
        <begin position="6"/>
        <end position="21"/>
    </location>
</feature>
<proteinExistence type="predicted"/>
<dbReference type="Proteomes" id="UP001209344">
    <property type="component" value="Unassembled WGS sequence"/>
</dbReference>
<feature type="transmembrane region" description="Helical" evidence="1">
    <location>
        <begin position="102"/>
        <end position="118"/>
    </location>
</feature>
<evidence type="ECO:0000313" key="2">
    <source>
        <dbReference type="EMBL" id="MCW4129748.1"/>
    </source>
</evidence>
<evidence type="ECO:0000313" key="3">
    <source>
        <dbReference type="Proteomes" id="UP001209344"/>
    </source>
</evidence>
<feature type="transmembrane region" description="Helical" evidence="1">
    <location>
        <begin position="73"/>
        <end position="95"/>
    </location>
</feature>
<reference evidence="2" key="1">
    <citation type="submission" date="2022-11" db="EMBL/GenBank/DDBJ databases">
        <title>Genomic repertoires linked with pathogenic potency of arthritogenic Prevotella copri isolated from the gut of rheumatoid arthritis patients.</title>
        <authorList>
            <person name="Nii T."/>
            <person name="Maeda Y."/>
            <person name="Motooka D."/>
            <person name="Naito M."/>
            <person name="Matsumoto Y."/>
            <person name="Ogawa T."/>
            <person name="Oguro-Igashira E."/>
            <person name="Kishikawa T."/>
            <person name="Yamashita M."/>
            <person name="Koizumi S."/>
            <person name="Kurakawa T."/>
            <person name="Okumura R."/>
            <person name="Kayama H."/>
            <person name="Murakami M."/>
            <person name="Sakaguchi T."/>
            <person name="Das B."/>
            <person name="Nakamura S."/>
            <person name="Okada Y."/>
            <person name="Kumanogoh A."/>
            <person name="Takeda K."/>
        </authorList>
    </citation>
    <scope>NUCLEOTIDE SEQUENCE</scope>
    <source>
        <strain evidence="2">F3-75</strain>
    </source>
</reference>
<dbReference type="EMBL" id="JAPDVK010000004">
    <property type="protein sequence ID" value="MCW4129748.1"/>
    <property type="molecule type" value="Genomic_DNA"/>
</dbReference>
<keyword evidence="1" id="KW-0472">Membrane</keyword>
<keyword evidence="1" id="KW-0812">Transmembrane</keyword>
<keyword evidence="1" id="KW-1133">Transmembrane helix</keyword>
<organism evidence="2 3">
    <name type="scientific">Segatella copri</name>
    <dbReference type="NCBI Taxonomy" id="165179"/>
    <lineage>
        <taxon>Bacteria</taxon>
        <taxon>Pseudomonadati</taxon>
        <taxon>Bacteroidota</taxon>
        <taxon>Bacteroidia</taxon>
        <taxon>Bacteroidales</taxon>
        <taxon>Prevotellaceae</taxon>
        <taxon>Segatella</taxon>
    </lineage>
</organism>
<protein>
    <submittedName>
        <fullName evidence="2">Uncharacterized protein</fullName>
    </submittedName>
</protein>
<gene>
    <name evidence="2" type="ORF">ONT16_16180</name>
</gene>
<sequence length="233" mass="26656">MKKVFLIGASILGQIVLFCVLREFRPIIGDDRMLVNLIFLSLAYWVFIGQFFVPPVSSDDQESKWVGSLGIHLHGLSVYCLATLAVAYISNVAFLLPCRWQLYMHLIVVAVFLLYNFFNRTANEHVGEVYLEEKMKKQGVKSLKQISSSVKMNVALMDDIPADIVRQLDQVDEDIKDMVPLFSIEALQLEQKIGDTLLHIESYLSNPQENAQAIADTFRLVRTYIRRRQILTD</sequence>
<comment type="caution">
    <text evidence="2">The sequence shown here is derived from an EMBL/GenBank/DDBJ whole genome shotgun (WGS) entry which is preliminary data.</text>
</comment>
<dbReference type="RefSeq" id="WP_264967116.1">
    <property type="nucleotide sequence ID" value="NZ_JAPDVK010000004.1"/>
</dbReference>